<dbReference type="PANTHER" id="PTHR31273:SF0">
    <property type="entry name" value="PHOSPHOKETOLASE-RELATED"/>
    <property type="match status" value="1"/>
</dbReference>
<dbReference type="InterPro" id="IPR018970">
    <property type="entry name" value="Xul5P/Fru6P_PKetolase_N"/>
</dbReference>
<dbReference type="OrthoDB" id="9758450at2"/>
<gene>
    <name evidence="2" type="ORF">C1949_14265</name>
</gene>
<dbReference type="GO" id="GO:0016832">
    <property type="term" value="F:aldehyde-lyase activity"/>
    <property type="evidence" value="ECO:0007669"/>
    <property type="project" value="InterPro"/>
</dbReference>
<dbReference type="Gene3D" id="3.40.50.970">
    <property type="match status" value="2"/>
</dbReference>
<dbReference type="SUPFAM" id="SSF52518">
    <property type="entry name" value="Thiamin diphosphate-binding fold (THDP-binding)"/>
    <property type="match status" value="2"/>
</dbReference>
<feature type="domain" description="Xylulose 5-phosphate/Fructose 6-phosphate phosphoketolase N-terminal" evidence="1">
    <location>
        <begin position="48"/>
        <end position="330"/>
    </location>
</feature>
<dbReference type="Proteomes" id="UP000243451">
    <property type="component" value="Unassembled WGS sequence"/>
</dbReference>
<keyword evidence="3" id="KW-1185">Reference proteome</keyword>
<dbReference type="InterPro" id="IPR009014">
    <property type="entry name" value="Transketo_C/PFOR_II"/>
</dbReference>
<dbReference type="InterPro" id="IPR005593">
    <property type="entry name" value="Xul5P/Fru6P_PKetolase"/>
</dbReference>
<reference evidence="2 3" key="1">
    <citation type="submission" date="2018-01" db="EMBL/GenBank/DDBJ databases">
        <title>Draft genome of the type strain Pseudomonas oceani DSM 100277 isolated from the deep water in Okinawa trough, northwestern Pacific Ocean.</title>
        <authorList>
            <person name="Gomila M."/>
            <person name="Mulet M."/>
            <person name="Garcia-Valdes E."/>
            <person name="Lalucat J."/>
        </authorList>
    </citation>
    <scope>NUCLEOTIDE SEQUENCE [LARGE SCALE GENOMIC DNA]</scope>
    <source>
        <strain evidence="2 3">DSM 100277</strain>
    </source>
</reference>
<dbReference type="RefSeq" id="WP_104739148.1">
    <property type="nucleotide sequence ID" value="NZ_BMHR01000013.1"/>
</dbReference>
<dbReference type="Gene3D" id="3.40.50.920">
    <property type="match status" value="1"/>
</dbReference>
<sequence length="783" mass="85122">MTDMLHDWSQGYGVISHDFLTRNRISDLLTELAAEGTCTPTQAVDLLKAADRLCNAAMRQVAHMTYARQVYLDGRPLDQSDFKPTPEGHTGGALNMVPAYVGYLLANALTGTTRSWLMGQGHCVAAIDAVNVLMGNTEAAQAERYPLSDAGLSQLCQDFYSYAIDAEGRPAVPLGSHVNPHTGGGISEGGYLGFAGLQYVHMPLPGQELVTFLSDGAFEEQRGSDWAPRWWRGEDSGLVMPIMIANGRRIDQRSTMAQVGGVDWLREHLTLNGFDPVDIDGRDPAAFAWAIISMARDLRNAHQAITNGDAEYPVRLPYAIAETVKGFGFPGAGTNAAHNLPLVDNPAVNEAARERFNQGIAALHVDEHALRSAIATLRNHTQQRRPQEKDHPLAQIRVATPALPEIGIEQPDSPMAAIDHWFCALTRANPQLRVRIGNPDEIRSNRMNQTLDLLLHRVTAAEDGVAEGLQGSVITALNEEAIVSAALANRQGLNLAVSYEAFAVKMLGAMRQELIFSRHARELGRAPGWLSVPVIATSHTWENGKNEQSHQDPTLCDAWLQEMSDSAPVYFPVDSHSAIAVMRKVYASHGKVALIVAPKNPVDACLTVPEADAAAETGFAVLNADPGAELQLLAVGAYQLQAVRRAAQHLRYHGIPCSEVAIIEPGLLREGRDAMEEAVVHSDSELARQVPAARCRLFVCHGHAEVMTGVLRRLDTGPRTSRFLGYRNRGGTLDTFGMQFANQQSWAHLVAEAAQLLNRPLDDLLGKAEQAVLKGDGDPRLLQ</sequence>
<protein>
    <submittedName>
        <fullName evidence="2">Xylulose 5-phosphate 3-epimerase</fullName>
    </submittedName>
</protein>
<dbReference type="PANTHER" id="PTHR31273">
    <property type="entry name" value="PHOSPHOKETOLASE-RELATED"/>
    <property type="match status" value="1"/>
</dbReference>
<dbReference type="EMBL" id="PPSK01000014">
    <property type="protein sequence ID" value="POB02244.1"/>
    <property type="molecule type" value="Genomic_DNA"/>
</dbReference>
<organism evidence="2 3">
    <name type="scientific">Halopseudomonas oceani</name>
    <dbReference type="NCBI Taxonomy" id="1708783"/>
    <lineage>
        <taxon>Bacteria</taxon>
        <taxon>Pseudomonadati</taxon>
        <taxon>Pseudomonadota</taxon>
        <taxon>Gammaproteobacteria</taxon>
        <taxon>Pseudomonadales</taxon>
        <taxon>Pseudomonadaceae</taxon>
        <taxon>Halopseudomonas</taxon>
    </lineage>
</organism>
<dbReference type="Pfam" id="PF03894">
    <property type="entry name" value="XFP"/>
    <property type="match status" value="1"/>
</dbReference>
<proteinExistence type="predicted"/>
<dbReference type="AlphaFoldDB" id="A0A2P4ESX8"/>
<dbReference type="Pfam" id="PF09364">
    <property type="entry name" value="XFP_N"/>
    <property type="match status" value="1"/>
</dbReference>
<accession>A0A2P4ESX8</accession>
<evidence type="ECO:0000313" key="2">
    <source>
        <dbReference type="EMBL" id="POB02244.1"/>
    </source>
</evidence>
<evidence type="ECO:0000313" key="3">
    <source>
        <dbReference type="Proteomes" id="UP000243451"/>
    </source>
</evidence>
<comment type="caution">
    <text evidence="2">The sequence shown here is derived from an EMBL/GenBank/DDBJ whole genome shotgun (WGS) entry which is preliminary data.</text>
</comment>
<dbReference type="InterPro" id="IPR029061">
    <property type="entry name" value="THDP-binding"/>
</dbReference>
<evidence type="ECO:0000259" key="1">
    <source>
        <dbReference type="Pfam" id="PF09364"/>
    </source>
</evidence>
<dbReference type="GO" id="GO:0005975">
    <property type="term" value="P:carbohydrate metabolic process"/>
    <property type="evidence" value="ECO:0007669"/>
    <property type="project" value="InterPro"/>
</dbReference>
<name>A0A2P4ESX8_9GAMM</name>